<keyword evidence="8" id="KW-1185">Reference proteome</keyword>
<dbReference type="InterPro" id="IPR051120">
    <property type="entry name" value="ABC_AA/LPS_Transport"/>
</dbReference>
<sequence length="250" mass="26015">MTHALVLQGVEKRFGATQVVCGVDLAIEAGERHALIGPNGAGKSTLFQLIAGALAPSAGRIALNGRDITGRAPYAISRLGLARSFQTTSVFPRLNACDNLRCAALSAEPRGARWRHLLLGSRAVDERARSVLEAVGLAACGDTLAGALSYAQQRALDLGMALASGAHTLLLDEPTAGMSRDEAREALALIRVATAGKTVVMVEHDMDAVFGLADRISVLVGGRIIATGTPDAIRANSAVRAAYLGPETLR</sequence>
<dbReference type="InterPro" id="IPR003439">
    <property type="entry name" value="ABC_transporter-like_ATP-bd"/>
</dbReference>
<evidence type="ECO:0000256" key="1">
    <source>
        <dbReference type="ARBA" id="ARBA00022448"/>
    </source>
</evidence>
<feature type="domain" description="ABC transporter" evidence="6">
    <location>
        <begin position="5"/>
        <end position="246"/>
    </location>
</feature>
<organism evidence="7 8">
    <name type="scientific">Trinickia terrae</name>
    <dbReference type="NCBI Taxonomy" id="2571161"/>
    <lineage>
        <taxon>Bacteria</taxon>
        <taxon>Pseudomonadati</taxon>
        <taxon>Pseudomonadota</taxon>
        <taxon>Betaproteobacteria</taxon>
        <taxon>Burkholderiales</taxon>
        <taxon>Burkholderiaceae</taxon>
        <taxon>Trinickia</taxon>
    </lineage>
</organism>
<dbReference type="InterPro" id="IPR003593">
    <property type="entry name" value="AAA+_ATPase"/>
</dbReference>
<evidence type="ECO:0000313" key="8">
    <source>
        <dbReference type="Proteomes" id="UP000305539"/>
    </source>
</evidence>
<dbReference type="SMART" id="SM00382">
    <property type="entry name" value="AAA"/>
    <property type="match status" value="1"/>
</dbReference>
<evidence type="ECO:0000256" key="3">
    <source>
        <dbReference type="ARBA" id="ARBA00022519"/>
    </source>
</evidence>
<dbReference type="GO" id="GO:0005886">
    <property type="term" value="C:plasma membrane"/>
    <property type="evidence" value="ECO:0007669"/>
    <property type="project" value="TreeGrafter"/>
</dbReference>
<dbReference type="Gene3D" id="3.40.50.300">
    <property type="entry name" value="P-loop containing nucleotide triphosphate hydrolases"/>
    <property type="match status" value="1"/>
</dbReference>
<dbReference type="GO" id="GO:0016887">
    <property type="term" value="F:ATP hydrolysis activity"/>
    <property type="evidence" value="ECO:0007669"/>
    <property type="project" value="InterPro"/>
</dbReference>
<comment type="caution">
    <text evidence="7">The sequence shown here is derived from an EMBL/GenBank/DDBJ whole genome shotgun (WGS) entry which is preliminary data.</text>
</comment>
<protein>
    <submittedName>
        <fullName evidence="7">ABC transporter ATP-binding protein</fullName>
    </submittedName>
</protein>
<name>A0A4U1HK61_9BURK</name>
<keyword evidence="1" id="KW-0813">Transport</keyword>
<dbReference type="InterPro" id="IPR027417">
    <property type="entry name" value="P-loop_NTPase"/>
</dbReference>
<dbReference type="SUPFAM" id="SSF52540">
    <property type="entry name" value="P-loop containing nucleoside triphosphate hydrolases"/>
    <property type="match status" value="1"/>
</dbReference>
<keyword evidence="2" id="KW-1003">Cell membrane</keyword>
<evidence type="ECO:0000256" key="2">
    <source>
        <dbReference type="ARBA" id="ARBA00022475"/>
    </source>
</evidence>
<evidence type="ECO:0000259" key="6">
    <source>
        <dbReference type="PROSITE" id="PS50893"/>
    </source>
</evidence>
<dbReference type="Pfam" id="PF00005">
    <property type="entry name" value="ABC_tran"/>
    <property type="match status" value="1"/>
</dbReference>
<dbReference type="Pfam" id="PF12399">
    <property type="entry name" value="BCA_ABC_TP_C"/>
    <property type="match status" value="1"/>
</dbReference>
<dbReference type="AlphaFoldDB" id="A0A4U1HK61"/>
<dbReference type="PANTHER" id="PTHR45772:SF9">
    <property type="entry name" value="CONSERVED COMPONENT OF ABC TRANSPORTER FOR NATURAL AMINO ACIDS"/>
    <property type="match status" value="1"/>
</dbReference>
<keyword evidence="3" id="KW-0997">Cell inner membrane</keyword>
<evidence type="ECO:0000313" key="7">
    <source>
        <dbReference type="EMBL" id="TKC80358.1"/>
    </source>
</evidence>
<proteinExistence type="predicted"/>
<evidence type="ECO:0000256" key="5">
    <source>
        <dbReference type="ARBA" id="ARBA00022840"/>
    </source>
</evidence>
<dbReference type="CDD" id="cd03219">
    <property type="entry name" value="ABC_Mj1267_LivG_branched"/>
    <property type="match status" value="1"/>
</dbReference>
<gene>
    <name evidence="7" type="ORF">FAZ69_29010</name>
</gene>
<dbReference type="Proteomes" id="UP000305539">
    <property type="component" value="Unassembled WGS sequence"/>
</dbReference>
<dbReference type="InterPro" id="IPR032823">
    <property type="entry name" value="BCA_ABC_TP_C"/>
</dbReference>
<dbReference type="EMBL" id="SWJE01000020">
    <property type="protein sequence ID" value="TKC80358.1"/>
    <property type="molecule type" value="Genomic_DNA"/>
</dbReference>
<dbReference type="GO" id="GO:0005524">
    <property type="term" value="F:ATP binding"/>
    <property type="evidence" value="ECO:0007669"/>
    <property type="project" value="UniProtKB-KW"/>
</dbReference>
<keyword evidence="5 7" id="KW-0067">ATP-binding</keyword>
<dbReference type="OrthoDB" id="9781337at2"/>
<keyword evidence="4" id="KW-0547">Nucleotide-binding</keyword>
<keyword evidence="3" id="KW-0472">Membrane</keyword>
<reference evidence="7 8" key="1">
    <citation type="submission" date="2019-04" db="EMBL/GenBank/DDBJ databases">
        <title>Trinickia sp. 7GSK02, isolated from subtropical forest soil.</title>
        <authorList>
            <person name="Gao Z.-H."/>
            <person name="Qiu L.-H."/>
        </authorList>
    </citation>
    <scope>NUCLEOTIDE SEQUENCE [LARGE SCALE GENOMIC DNA]</scope>
    <source>
        <strain evidence="7 8">7GSK02</strain>
    </source>
</reference>
<dbReference type="PROSITE" id="PS50893">
    <property type="entry name" value="ABC_TRANSPORTER_2"/>
    <property type="match status" value="1"/>
</dbReference>
<dbReference type="RefSeq" id="WP_136898538.1">
    <property type="nucleotide sequence ID" value="NZ_SWJE01000020.1"/>
</dbReference>
<evidence type="ECO:0000256" key="4">
    <source>
        <dbReference type="ARBA" id="ARBA00022741"/>
    </source>
</evidence>
<accession>A0A4U1HK61</accession>
<dbReference type="PANTHER" id="PTHR45772">
    <property type="entry name" value="CONSERVED COMPONENT OF ABC TRANSPORTER FOR NATURAL AMINO ACIDS-RELATED"/>
    <property type="match status" value="1"/>
</dbReference>